<dbReference type="FunFam" id="3.40.50.2000:FF:000021">
    <property type="entry name" value="UDP-glucuronosyltransferase"/>
    <property type="match status" value="1"/>
</dbReference>
<dbReference type="SUPFAM" id="SSF53756">
    <property type="entry name" value="UDP-Glycosyltransferase/glycogen phosphorylase"/>
    <property type="match status" value="2"/>
</dbReference>
<reference evidence="7" key="1">
    <citation type="submission" date="2025-08" db="UniProtKB">
        <authorList>
            <consortium name="RefSeq"/>
        </authorList>
    </citation>
    <scope>IDENTIFICATION</scope>
</reference>
<dbReference type="CDD" id="cd03784">
    <property type="entry name" value="GT1_Gtf-like"/>
    <property type="match status" value="1"/>
</dbReference>
<feature type="signal peptide" evidence="5">
    <location>
        <begin position="1"/>
        <end position="19"/>
    </location>
</feature>
<dbReference type="PANTHER" id="PTHR48043:SF159">
    <property type="entry name" value="EG:EG0003.4 PROTEIN-RELATED"/>
    <property type="match status" value="1"/>
</dbReference>
<comment type="similarity">
    <text evidence="1">Belongs to the UDP-glycosyltransferase family.</text>
</comment>
<evidence type="ECO:0000256" key="5">
    <source>
        <dbReference type="SAM" id="SignalP"/>
    </source>
</evidence>
<dbReference type="InterPro" id="IPR035595">
    <property type="entry name" value="UDP_glycos_trans_CS"/>
</dbReference>
<evidence type="ECO:0000256" key="4">
    <source>
        <dbReference type="SAM" id="Phobius"/>
    </source>
</evidence>
<keyword evidence="4" id="KW-0472">Membrane</keyword>
<organism evidence="6 7">
    <name type="scientific">Diaphorina citri</name>
    <name type="common">Asian citrus psyllid</name>
    <dbReference type="NCBI Taxonomy" id="121845"/>
    <lineage>
        <taxon>Eukaryota</taxon>
        <taxon>Metazoa</taxon>
        <taxon>Ecdysozoa</taxon>
        <taxon>Arthropoda</taxon>
        <taxon>Hexapoda</taxon>
        <taxon>Insecta</taxon>
        <taxon>Pterygota</taxon>
        <taxon>Neoptera</taxon>
        <taxon>Paraneoptera</taxon>
        <taxon>Hemiptera</taxon>
        <taxon>Sternorrhyncha</taxon>
        <taxon>Psylloidea</taxon>
        <taxon>Psyllidae</taxon>
        <taxon>Diaphorininae</taxon>
        <taxon>Diaphorina</taxon>
    </lineage>
</organism>
<keyword evidence="3" id="KW-0808">Transferase</keyword>
<gene>
    <name evidence="7" type="primary">LOC103505256</name>
</gene>
<keyword evidence="2" id="KW-0328">Glycosyltransferase</keyword>
<keyword evidence="6" id="KW-1185">Reference proteome</keyword>
<evidence type="ECO:0000313" key="7">
    <source>
        <dbReference type="RefSeq" id="XP_017297833.2"/>
    </source>
</evidence>
<dbReference type="RefSeq" id="XP_017297833.2">
    <property type="nucleotide sequence ID" value="XM_017442344.2"/>
</dbReference>
<dbReference type="InterPro" id="IPR002213">
    <property type="entry name" value="UDP_glucos_trans"/>
</dbReference>
<dbReference type="AlphaFoldDB" id="A0A1S4E6K9"/>
<dbReference type="GeneID" id="103505256"/>
<dbReference type="Gene3D" id="3.40.50.2000">
    <property type="entry name" value="Glycogen Phosphorylase B"/>
    <property type="match status" value="2"/>
</dbReference>
<feature type="chain" id="PRO_5018042073" evidence="5">
    <location>
        <begin position="20"/>
        <end position="838"/>
    </location>
</feature>
<accession>A0A1S4E6K9</accession>
<dbReference type="Pfam" id="PF00201">
    <property type="entry name" value="UDPGT"/>
    <property type="match status" value="2"/>
</dbReference>
<dbReference type="GO" id="GO:0008194">
    <property type="term" value="F:UDP-glycosyltransferase activity"/>
    <property type="evidence" value="ECO:0007669"/>
    <property type="project" value="InterPro"/>
</dbReference>
<dbReference type="PROSITE" id="PS00375">
    <property type="entry name" value="UDPGT"/>
    <property type="match status" value="1"/>
</dbReference>
<name>A0A1S4E6K9_DIACI</name>
<evidence type="ECO:0000256" key="3">
    <source>
        <dbReference type="ARBA" id="ARBA00022679"/>
    </source>
</evidence>
<dbReference type="InterPro" id="IPR050271">
    <property type="entry name" value="UDP-glycosyltransferase"/>
</dbReference>
<dbReference type="Proteomes" id="UP000079169">
    <property type="component" value="Unplaced"/>
</dbReference>
<keyword evidence="4" id="KW-1133">Transmembrane helix</keyword>
<dbReference type="KEGG" id="dci:103505256"/>
<proteinExistence type="inferred from homology"/>
<evidence type="ECO:0000256" key="1">
    <source>
        <dbReference type="ARBA" id="ARBA00009995"/>
    </source>
</evidence>
<sequence>MSPVLVTLLAILLVHQVHPYNILVTNLIPFQSHLMTTSVIANHLTERGHNVTLITLKATRPHPKLNVILNKDVFRLPPNFPNIVGNFSAFEFGKFMMDRATDTSDELLSTPLFRKLINVGTADFQDSDGIPVYNISYDVIIAENHFMQEIYGAALSEKFACPLITYQPILTPPHAAHLLGNYYNPAFMADYKLRYTGNMTFWQRLINSLLTAYEILYQNFIYLPRIDTIMRNHFAKVGAARWPNIKDILRAHNALTLVDTHHLVTDPKPNNPNVIEIGGIHITPGKPLPQDIEDFINASPAGVIYFAMGTFVDGENLTPKRKANLLKLFSGLKQWIIWKIDPSNFQETLPPNVKVGKWFPQNDILAPNFPNIVGNFSAFEFGKFMMDRATDTSDELLSTPLFRKLINVGTADFQDSDGIPVYNISYDVIIAENHFMQEIYGAALSEKFACPLITYQPILTPPHAAHLLGNYYNPAFMADYKLRYTGNMTFWQRLINSLLTAYEILYQNFIYLPRIDTIMRTHFAKVGAVKWPYIKDILRARNALTLVDTHHLVTDPKPNNPNVIEIGGIHITPGKPLPQDIEDFINASPAGVIYFAMGTFVDGENLTPKRKANLLKLFSGLKQWIIWKIDPSNFQETLPPNVKVGKWFPQNDILAHPKCVLFITHGGIHSVLESLYHGVPMVGIPVFADQAQNLLALQEKGMGEMVEFNFEYEDLKRKLDKVLNENSYRQKIAKFSAIYRSEVTDIVERTMFYIEYVVRHNGAHHLRTASTRLTWYQYLNLDVLLVIGLGLGGSAYVLYAVVFWLLMALRKSGKNRRHPGCVDNDLQTRHHKWWFCLQ</sequence>
<evidence type="ECO:0000313" key="6">
    <source>
        <dbReference type="Proteomes" id="UP000079169"/>
    </source>
</evidence>
<protein>
    <submittedName>
        <fullName evidence="7">UDP-glucuronosyltransferase 2B7-like</fullName>
    </submittedName>
</protein>
<keyword evidence="4" id="KW-0812">Transmembrane</keyword>
<feature type="transmembrane region" description="Helical" evidence="4">
    <location>
        <begin position="783"/>
        <end position="807"/>
    </location>
</feature>
<dbReference type="PaxDb" id="121845-A0A1S4E6K9"/>
<keyword evidence="5" id="KW-0732">Signal</keyword>
<dbReference type="PANTHER" id="PTHR48043">
    <property type="entry name" value="EG:EG0003.4 PROTEIN-RELATED"/>
    <property type="match status" value="1"/>
</dbReference>
<evidence type="ECO:0000256" key="2">
    <source>
        <dbReference type="ARBA" id="ARBA00022676"/>
    </source>
</evidence>